<dbReference type="Gramene" id="KOM34785">
    <property type="protein sequence ID" value="KOM34785"/>
    <property type="gene ID" value="LR48_Vigan02g093500"/>
</dbReference>
<protein>
    <submittedName>
        <fullName evidence="1">Uncharacterized protein</fullName>
    </submittedName>
</protein>
<gene>
    <name evidence="1" type="ORF">LR48_Vigan02g093500</name>
</gene>
<dbReference type="EMBL" id="CM003372">
    <property type="protein sequence ID" value="KOM34785.1"/>
    <property type="molecule type" value="Genomic_DNA"/>
</dbReference>
<evidence type="ECO:0000313" key="2">
    <source>
        <dbReference type="Proteomes" id="UP000053144"/>
    </source>
</evidence>
<reference evidence="2" key="1">
    <citation type="journal article" date="2015" name="Proc. Natl. Acad. Sci. U.S.A.">
        <title>Genome sequencing of adzuki bean (Vigna angularis) provides insight into high starch and low fat accumulation and domestication.</title>
        <authorList>
            <person name="Yang K."/>
            <person name="Tian Z."/>
            <person name="Chen C."/>
            <person name="Luo L."/>
            <person name="Zhao B."/>
            <person name="Wang Z."/>
            <person name="Yu L."/>
            <person name="Li Y."/>
            <person name="Sun Y."/>
            <person name="Li W."/>
            <person name="Chen Y."/>
            <person name="Li Y."/>
            <person name="Zhang Y."/>
            <person name="Ai D."/>
            <person name="Zhao J."/>
            <person name="Shang C."/>
            <person name="Ma Y."/>
            <person name="Wu B."/>
            <person name="Wang M."/>
            <person name="Gao L."/>
            <person name="Sun D."/>
            <person name="Zhang P."/>
            <person name="Guo F."/>
            <person name="Wang W."/>
            <person name="Li Y."/>
            <person name="Wang J."/>
            <person name="Varshney R.K."/>
            <person name="Wang J."/>
            <person name="Ling H.Q."/>
            <person name="Wan P."/>
        </authorList>
    </citation>
    <scope>NUCLEOTIDE SEQUENCE</scope>
    <source>
        <strain evidence="2">cv. Jingnong 6</strain>
    </source>
</reference>
<evidence type="ECO:0000313" key="1">
    <source>
        <dbReference type="EMBL" id="KOM34785.1"/>
    </source>
</evidence>
<sequence>MKSASQRVKAVSVRVLCVSQPGRDNSNVCEDNWERRDREAPPKLLSKPRTKIEVHSVAPPLQAQNGSNMLFFSSQVIQLCAFLPEHYEVVVSSIGKSNSKKESEIEGDRVEKSNFENVFDVTPAVGKGFIENVGDVLGHAEMDTEKSDMYTRLKAQPRKRVRSVLLKTPWTRLDRKNHRRIV</sequence>
<dbReference type="Proteomes" id="UP000053144">
    <property type="component" value="Chromosome 2"/>
</dbReference>
<accession>A0A0L9TW57</accession>
<dbReference type="AlphaFoldDB" id="A0A0L9TW57"/>
<proteinExistence type="predicted"/>
<organism evidence="1 2">
    <name type="scientific">Phaseolus angularis</name>
    <name type="common">Azuki bean</name>
    <name type="synonym">Vigna angularis</name>
    <dbReference type="NCBI Taxonomy" id="3914"/>
    <lineage>
        <taxon>Eukaryota</taxon>
        <taxon>Viridiplantae</taxon>
        <taxon>Streptophyta</taxon>
        <taxon>Embryophyta</taxon>
        <taxon>Tracheophyta</taxon>
        <taxon>Spermatophyta</taxon>
        <taxon>Magnoliopsida</taxon>
        <taxon>eudicotyledons</taxon>
        <taxon>Gunneridae</taxon>
        <taxon>Pentapetalae</taxon>
        <taxon>rosids</taxon>
        <taxon>fabids</taxon>
        <taxon>Fabales</taxon>
        <taxon>Fabaceae</taxon>
        <taxon>Papilionoideae</taxon>
        <taxon>50 kb inversion clade</taxon>
        <taxon>NPAAA clade</taxon>
        <taxon>indigoferoid/millettioid clade</taxon>
        <taxon>Phaseoleae</taxon>
        <taxon>Vigna</taxon>
    </lineage>
</organism>
<name>A0A0L9TW57_PHAAN</name>